<protein>
    <submittedName>
        <fullName evidence="1">Uncharacterized protein</fullName>
    </submittedName>
</protein>
<accession>A0A0E9S9K3</accession>
<dbReference type="EMBL" id="GBXM01071364">
    <property type="protein sequence ID" value="JAH37213.1"/>
    <property type="molecule type" value="Transcribed_RNA"/>
</dbReference>
<reference evidence="1" key="1">
    <citation type="submission" date="2014-11" db="EMBL/GenBank/DDBJ databases">
        <authorList>
            <person name="Amaro Gonzalez C."/>
        </authorList>
    </citation>
    <scope>NUCLEOTIDE SEQUENCE</scope>
</reference>
<dbReference type="AlphaFoldDB" id="A0A0E9S9K3"/>
<evidence type="ECO:0000313" key="1">
    <source>
        <dbReference type="EMBL" id="JAH37213.1"/>
    </source>
</evidence>
<reference evidence="1" key="2">
    <citation type="journal article" date="2015" name="Fish Shellfish Immunol.">
        <title>Early steps in the European eel (Anguilla anguilla)-Vibrio vulnificus interaction in the gills: Role of the RtxA13 toxin.</title>
        <authorList>
            <person name="Callol A."/>
            <person name="Pajuelo D."/>
            <person name="Ebbesson L."/>
            <person name="Teles M."/>
            <person name="MacKenzie S."/>
            <person name="Amaro C."/>
        </authorList>
    </citation>
    <scope>NUCLEOTIDE SEQUENCE</scope>
</reference>
<organism evidence="1">
    <name type="scientific">Anguilla anguilla</name>
    <name type="common">European freshwater eel</name>
    <name type="synonym">Muraena anguilla</name>
    <dbReference type="NCBI Taxonomy" id="7936"/>
    <lineage>
        <taxon>Eukaryota</taxon>
        <taxon>Metazoa</taxon>
        <taxon>Chordata</taxon>
        <taxon>Craniata</taxon>
        <taxon>Vertebrata</taxon>
        <taxon>Euteleostomi</taxon>
        <taxon>Actinopterygii</taxon>
        <taxon>Neopterygii</taxon>
        <taxon>Teleostei</taxon>
        <taxon>Anguilliformes</taxon>
        <taxon>Anguillidae</taxon>
        <taxon>Anguilla</taxon>
    </lineage>
</organism>
<name>A0A0E9S9K3_ANGAN</name>
<proteinExistence type="predicted"/>
<sequence length="38" mass="3980">MLLSTAFVGQVTSVFTLIIDPGKWFGSSVNASGSALYN</sequence>